<keyword evidence="1" id="KW-0732">Signal</keyword>
<dbReference type="PROSITE" id="PS51257">
    <property type="entry name" value="PROKAR_LIPOPROTEIN"/>
    <property type="match status" value="1"/>
</dbReference>
<name>A0A859CWK6_9GAMM</name>
<accession>A0A859CWK6</accession>
<evidence type="ECO:0000256" key="1">
    <source>
        <dbReference type="SAM" id="SignalP"/>
    </source>
</evidence>
<organism evidence="2 3">
    <name type="scientific">Marinomonas primoryensis</name>
    <dbReference type="NCBI Taxonomy" id="178399"/>
    <lineage>
        <taxon>Bacteria</taxon>
        <taxon>Pseudomonadati</taxon>
        <taxon>Pseudomonadota</taxon>
        <taxon>Gammaproteobacteria</taxon>
        <taxon>Oceanospirillales</taxon>
        <taxon>Oceanospirillaceae</taxon>
        <taxon>Marinomonas</taxon>
    </lineage>
</organism>
<dbReference type="KEGG" id="mpri:MP3633_2207"/>
<sequence>MHKIMLRIVACSLLVVGLVGCSTTPMIKTTDQLYIENISLTLTESVTPDIEYYSQEEMQKIFEDVLTKRLKEENLLTLDNTQNSLSIEITYRRQFAGDGTPFPSDSLRGPRIGYTIIVKDGSKVLTKENQFGLEYVGNMLMKLKIASYTMREKSDEDALIKGVAAMIAEDIEDLEKQ</sequence>
<dbReference type="AlphaFoldDB" id="A0A859CWK6"/>
<feature type="chain" id="PRO_5032274103" evidence="1">
    <location>
        <begin position="22"/>
        <end position="177"/>
    </location>
</feature>
<reference evidence="2 3" key="1">
    <citation type="submission" date="2020-06" db="EMBL/GenBank/DDBJ databases">
        <authorList>
            <person name="Voronona O.L."/>
            <person name="Aksenova E.I."/>
            <person name="Kunda M.S."/>
            <person name="Semenov A.N."/>
            <person name="Ryzhova N."/>
        </authorList>
    </citation>
    <scope>NUCLEOTIDE SEQUENCE [LARGE SCALE GENOMIC DNA]</scope>
    <source>
        <strain evidence="2 3">MPKMM3633</strain>
    </source>
</reference>
<protein>
    <submittedName>
        <fullName evidence="2">Putative transmembrane protein</fullName>
    </submittedName>
</protein>
<proteinExistence type="predicted"/>
<keyword evidence="2" id="KW-0472">Membrane</keyword>
<dbReference type="RefSeq" id="WP_176335556.1">
    <property type="nucleotide sequence ID" value="NZ_BAAAEF010000007.1"/>
</dbReference>
<feature type="signal peptide" evidence="1">
    <location>
        <begin position="1"/>
        <end position="21"/>
    </location>
</feature>
<gene>
    <name evidence="2" type="ORF">MP3633_2207</name>
</gene>
<dbReference type="Proteomes" id="UP000509371">
    <property type="component" value="Chromosome"/>
</dbReference>
<keyword evidence="2" id="KW-0812">Transmembrane</keyword>
<dbReference type="EMBL" id="CP054301">
    <property type="protein sequence ID" value="QKK80934.1"/>
    <property type="molecule type" value="Genomic_DNA"/>
</dbReference>
<evidence type="ECO:0000313" key="2">
    <source>
        <dbReference type="EMBL" id="QKK80934.1"/>
    </source>
</evidence>
<evidence type="ECO:0000313" key="3">
    <source>
        <dbReference type="Proteomes" id="UP000509371"/>
    </source>
</evidence>